<dbReference type="AlphaFoldDB" id="A0A9D1M2R0"/>
<dbReference type="Pfam" id="PF04102">
    <property type="entry name" value="SlyX"/>
    <property type="match status" value="1"/>
</dbReference>
<evidence type="ECO:0000313" key="1">
    <source>
        <dbReference type="EMBL" id="HIU52466.1"/>
    </source>
</evidence>
<dbReference type="Proteomes" id="UP000824107">
    <property type="component" value="Unassembled WGS sequence"/>
</dbReference>
<protein>
    <submittedName>
        <fullName evidence="1">SlyX family protein</fullName>
    </submittedName>
</protein>
<comment type="caution">
    <text evidence="1">The sequence shown here is derived from an EMBL/GenBank/DDBJ whole genome shotgun (WGS) entry which is preliminary data.</text>
</comment>
<dbReference type="Gene3D" id="1.20.5.300">
    <property type="match status" value="1"/>
</dbReference>
<reference evidence="1" key="1">
    <citation type="submission" date="2020-10" db="EMBL/GenBank/DDBJ databases">
        <authorList>
            <person name="Gilroy R."/>
        </authorList>
    </citation>
    <scope>NUCLEOTIDE SEQUENCE</scope>
    <source>
        <strain evidence="1">ChiW3-316</strain>
    </source>
</reference>
<dbReference type="PANTHER" id="PTHR36508:SF1">
    <property type="entry name" value="PROTEIN SLYX"/>
    <property type="match status" value="1"/>
</dbReference>
<evidence type="ECO:0000313" key="2">
    <source>
        <dbReference type="Proteomes" id="UP000824107"/>
    </source>
</evidence>
<name>A0A9D1M2R0_9PROT</name>
<dbReference type="PANTHER" id="PTHR36508">
    <property type="entry name" value="PROTEIN SLYX"/>
    <property type="match status" value="1"/>
</dbReference>
<accession>A0A9D1M2R0</accession>
<gene>
    <name evidence="1" type="ORF">IAD20_00105</name>
</gene>
<sequence>MTNELEERLVAIEMALANQEKITEDLNQVIIEQGRMIDRLVKQNQYLMTLAEQDTVKPLSEETPPPHY</sequence>
<organism evidence="1 2">
    <name type="scientific">Candidatus Scatocola faecipullorum</name>
    <dbReference type="NCBI Taxonomy" id="2840917"/>
    <lineage>
        <taxon>Bacteria</taxon>
        <taxon>Pseudomonadati</taxon>
        <taxon>Pseudomonadota</taxon>
        <taxon>Alphaproteobacteria</taxon>
        <taxon>Rhodospirillales</taxon>
        <taxon>Rhodospirillaceae</taxon>
        <taxon>Rhodospirillaceae incertae sedis</taxon>
        <taxon>Candidatus Scatocola</taxon>
    </lineage>
</organism>
<dbReference type="InterPro" id="IPR007236">
    <property type="entry name" value="SlyX"/>
</dbReference>
<dbReference type="EMBL" id="DVNC01000002">
    <property type="protein sequence ID" value="HIU52466.1"/>
    <property type="molecule type" value="Genomic_DNA"/>
</dbReference>
<reference evidence="1" key="2">
    <citation type="journal article" date="2021" name="PeerJ">
        <title>Extensive microbial diversity within the chicken gut microbiome revealed by metagenomics and culture.</title>
        <authorList>
            <person name="Gilroy R."/>
            <person name="Ravi A."/>
            <person name="Getino M."/>
            <person name="Pursley I."/>
            <person name="Horton D.L."/>
            <person name="Alikhan N.F."/>
            <person name="Baker D."/>
            <person name="Gharbi K."/>
            <person name="Hall N."/>
            <person name="Watson M."/>
            <person name="Adriaenssens E.M."/>
            <person name="Foster-Nyarko E."/>
            <person name="Jarju S."/>
            <person name="Secka A."/>
            <person name="Antonio M."/>
            <person name="Oren A."/>
            <person name="Chaudhuri R.R."/>
            <person name="La Ragione R."/>
            <person name="Hildebrand F."/>
            <person name="Pallen M.J."/>
        </authorList>
    </citation>
    <scope>NUCLEOTIDE SEQUENCE</scope>
    <source>
        <strain evidence="1">ChiW3-316</strain>
    </source>
</reference>
<proteinExistence type="predicted"/>